<name>A0A1V9X9I2_9ACAR</name>
<keyword evidence="6" id="KW-0112">Calmodulin-binding</keyword>
<feature type="compositionally biased region" description="Polar residues" evidence="8">
    <location>
        <begin position="111"/>
        <end position="123"/>
    </location>
</feature>
<dbReference type="Proteomes" id="UP000192247">
    <property type="component" value="Unassembled WGS sequence"/>
</dbReference>
<accession>A0A1V9X9I2</accession>
<keyword evidence="4" id="KW-0597">Phosphoprotein</keyword>
<dbReference type="Gene3D" id="1.20.5.300">
    <property type="match status" value="1"/>
</dbReference>
<protein>
    <submittedName>
        <fullName evidence="10">Striatin-3-like</fullName>
    </submittedName>
</protein>
<keyword evidence="3" id="KW-0963">Cytoplasm</keyword>
<keyword evidence="7" id="KW-0175">Coiled coil</keyword>
<dbReference type="PANTHER" id="PTHR15653:SF0">
    <property type="entry name" value="CONNECTOR OF KINASE TO AP-1, ISOFORM E"/>
    <property type="match status" value="1"/>
</dbReference>
<gene>
    <name evidence="10" type="ORF">BIW11_01724</name>
</gene>
<feature type="region of interest" description="Disordered" evidence="8">
    <location>
        <begin position="1"/>
        <end position="25"/>
    </location>
</feature>
<feature type="region of interest" description="Disordered" evidence="8">
    <location>
        <begin position="89"/>
        <end position="123"/>
    </location>
</feature>
<organism evidence="10 11">
    <name type="scientific">Tropilaelaps mercedesae</name>
    <dbReference type="NCBI Taxonomy" id="418985"/>
    <lineage>
        <taxon>Eukaryota</taxon>
        <taxon>Metazoa</taxon>
        <taxon>Ecdysozoa</taxon>
        <taxon>Arthropoda</taxon>
        <taxon>Chelicerata</taxon>
        <taxon>Arachnida</taxon>
        <taxon>Acari</taxon>
        <taxon>Parasitiformes</taxon>
        <taxon>Mesostigmata</taxon>
        <taxon>Gamasina</taxon>
        <taxon>Dermanyssoidea</taxon>
        <taxon>Laelapidae</taxon>
        <taxon>Tropilaelaps</taxon>
    </lineage>
</organism>
<evidence type="ECO:0000256" key="7">
    <source>
        <dbReference type="ARBA" id="ARBA00023054"/>
    </source>
</evidence>
<dbReference type="FunFam" id="1.20.5.300:FF:000001">
    <property type="entry name" value="striatin isoform X1"/>
    <property type="match status" value="1"/>
</dbReference>
<keyword evidence="5" id="KW-0677">Repeat</keyword>
<dbReference type="InParanoid" id="A0A1V9X9I2"/>
<evidence type="ECO:0000256" key="2">
    <source>
        <dbReference type="ARBA" id="ARBA00009616"/>
    </source>
</evidence>
<evidence type="ECO:0000256" key="8">
    <source>
        <dbReference type="SAM" id="MobiDB-lite"/>
    </source>
</evidence>
<sequence length="164" mass="18882">MEDEQKQLPPGLTGGQEECPQSRPQYSIPGILHFIQHEWSRFELERAQWEVERTELQTRIAFLQGERKGQECLKNDLVRRIKMLEYALRQERGRDPTSESPAENRSRVKSAINSPQSKSSPNTRIDADFREWAARHALQVVIVAGKHACDRRNALRTSGDVTFA</sequence>
<dbReference type="InterPro" id="IPR051488">
    <property type="entry name" value="WD_repeat_striatin"/>
</dbReference>
<dbReference type="AlphaFoldDB" id="A0A1V9X9I2"/>
<proteinExistence type="inferred from homology"/>
<evidence type="ECO:0000313" key="11">
    <source>
        <dbReference type="Proteomes" id="UP000192247"/>
    </source>
</evidence>
<feature type="domain" description="Striatin N-terminal" evidence="9">
    <location>
        <begin position="28"/>
        <end position="121"/>
    </location>
</feature>
<dbReference type="Pfam" id="PF08232">
    <property type="entry name" value="Striatin"/>
    <property type="match status" value="1"/>
</dbReference>
<reference evidence="10 11" key="1">
    <citation type="journal article" date="2017" name="Gigascience">
        <title>Draft genome of the honey bee ectoparasitic mite, Tropilaelaps mercedesae, is shaped by the parasitic life history.</title>
        <authorList>
            <person name="Dong X."/>
            <person name="Armstrong S.D."/>
            <person name="Xia D."/>
            <person name="Makepeace B.L."/>
            <person name="Darby A.C."/>
            <person name="Kadowaki T."/>
        </authorList>
    </citation>
    <scope>NUCLEOTIDE SEQUENCE [LARGE SCALE GENOMIC DNA]</scope>
    <source>
        <strain evidence="10">Wuxi-XJTLU</strain>
    </source>
</reference>
<evidence type="ECO:0000256" key="1">
    <source>
        <dbReference type="ARBA" id="ARBA00004496"/>
    </source>
</evidence>
<evidence type="ECO:0000256" key="3">
    <source>
        <dbReference type="ARBA" id="ARBA00022490"/>
    </source>
</evidence>
<dbReference type="PANTHER" id="PTHR15653">
    <property type="entry name" value="STRIATIN"/>
    <property type="match status" value="1"/>
</dbReference>
<evidence type="ECO:0000313" key="10">
    <source>
        <dbReference type="EMBL" id="OQR70209.1"/>
    </source>
</evidence>
<comment type="subcellular location">
    <subcellularLocation>
        <location evidence="1">Cytoplasm</location>
    </subcellularLocation>
</comment>
<dbReference type="InterPro" id="IPR013258">
    <property type="entry name" value="Striatin_N"/>
</dbReference>
<dbReference type="EMBL" id="MNPL01018297">
    <property type="protein sequence ID" value="OQR70209.1"/>
    <property type="molecule type" value="Genomic_DNA"/>
</dbReference>
<comment type="similarity">
    <text evidence="2">Belongs to the WD repeat striatin family.</text>
</comment>
<dbReference type="GO" id="GO:0005516">
    <property type="term" value="F:calmodulin binding"/>
    <property type="evidence" value="ECO:0007669"/>
    <property type="project" value="UniProtKB-KW"/>
</dbReference>
<dbReference type="OrthoDB" id="727118at2759"/>
<evidence type="ECO:0000256" key="4">
    <source>
        <dbReference type="ARBA" id="ARBA00022553"/>
    </source>
</evidence>
<dbReference type="STRING" id="418985.A0A1V9X9I2"/>
<evidence type="ECO:0000259" key="9">
    <source>
        <dbReference type="Pfam" id="PF08232"/>
    </source>
</evidence>
<keyword evidence="11" id="KW-1185">Reference proteome</keyword>
<dbReference type="GO" id="GO:0005737">
    <property type="term" value="C:cytoplasm"/>
    <property type="evidence" value="ECO:0007669"/>
    <property type="project" value="UniProtKB-SubCell"/>
</dbReference>
<feature type="compositionally biased region" description="Basic and acidic residues" evidence="8">
    <location>
        <begin position="89"/>
        <end position="106"/>
    </location>
</feature>
<comment type="caution">
    <text evidence="10">The sequence shown here is derived from an EMBL/GenBank/DDBJ whole genome shotgun (WGS) entry which is preliminary data.</text>
</comment>
<evidence type="ECO:0000256" key="5">
    <source>
        <dbReference type="ARBA" id="ARBA00022737"/>
    </source>
</evidence>
<evidence type="ECO:0000256" key="6">
    <source>
        <dbReference type="ARBA" id="ARBA00022860"/>
    </source>
</evidence>